<protein>
    <submittedName>
        <fullName evidence="1">Uncharacterized protein</fullName>
    </submittedName>
</protein>
<evidence type="ECO:0000313" key="2">
    <source>
        <dbReference type="Proteomes" id="UP000626370"/>
    </source>
</evidence>
<accession>A0ABQ3J4R4</accession>
<dbReference type="RefSeq" id="WP_189379627.1">
    <property type="nucleotide sequence ID" value="NZ_BNAH01000021.1"/>
</dbReference>
<dbReference type="EMBL" id="BNAH01000021">
    <property type="protein sequence ID" value="GHF02653.1"/>
    <property type="molecule type" value="Genomic_DNA"/>
</dbReference>
<organism evidence="1 2">
    <name type="scientific">Thalassotalea profundi</name>
    <dbReference type="NCBI Taxonomy" id="2036687"/>
    <lineage>
        <taxon>Bacteria</taxon>
        <taxon>Pseudomonadati</taxon>
        <taxon>Pseudomonadota</taxon>
        <taxon>Gammaproteobacteria</taxon>
        <taxon>Alteromonadales</taxon>
        <taxon>Colwelliaceae</taxon>
        <taxon>Thalassotalea</taxon>
    </lineage>
</organism>
<evidence type="ECO:0000313" key="1">
    <source>
        <dbReference type="EMBL" id="GHF02653.1"/>
    </source>
</evidence>
<dbReference type="Proteomes" id="UP000626370">
    <property type="component" value="Unassembled WGS sequence"/>
</dbReference>
<sequence>MDHETLLEDYFLIGIEQSIYASPNLLLAQTGALFSGDLRYRLAISDIQIETSKNQKSYIFLKVKAEVNDISGNDFPTIKTIEAVGSFSQIYHFLVNQFRFFLSQKGLSILLLEDKNDA</sequence>
<gene>
    <name evidence="1" type="ORF">GCM10011501_35010</name>
</gene>
<keyword evidence="2" id="KW-1185">Reference proteome</keyword>
<reference evidence="2" key="1">
    <citation type="journal article" date="2019" name="Int. J. Syst. Evol. Microbiol.">
        <title>The Global Catalogue of Microorganisms (GCM) 10K type strain sequencing project: providing services to taxonomists for standard genome sequencing and annotation.</title>
        <authorList>
            <consortium name="The Broad Institute Genomics Platform"/>
            <consortium name="The Broad Institute Genome Sequencing Center for Infectious Disease"/>
            <person name="Wu L."/>
            <person name="Ma J."/>
        </authorList>
    </citation>
    <scope>NUCLEOTIDE SEQUENCE [LARGE SCALE GENOMIC DNA]</scope>
    <source>
        <strain evidence="2">CGMCC 1.15922</strain>
    </source>
</reference>
<name>A0ABQ3J4R4_9GAMM</name>
<comment type="caution">
    <text evidence="1">The sequence shown here is derived from an EMBL/GenBank/DDBJ whole genome shotgun (WGS) entry which is preliminary data.</text>
</comment>
<proteinExistence type="predicted"/>